<proteinExistence type="predicted"/>
<name>A0ABX5ED11_NONUL</name>
<dbReference type="RefSeq" id="WP_200875714.1">
    <property type="nucleotide sequence ID" value="NZ_JBDWYB010000003.1"/>
</dbReference>
<evidence type="ECO:0000313" key="3">
    <source>
        <dbReference type="Proteomes" id="UP000239997"/>
    </source>
</evidence>
<comment type="caution">
    <text evidence="2">The sequence shown here is derived from an EMBL/GenBank/DDBJ whole genome shotgun (WGS) entry which is preliminary data.</text>
</comment>
<evidence type="ECO:0000256" key="1">
    <source>
        <dbReference type="SAM" id="SignalP"/>
    </source>
</evidence>
<feature type="chain" id="PRO_5047033960" description="Outer membrane protein" evidence="1">
    <location>
        <begin position="22"/>
        <end position="729"/>
    </location>
</feature>
<organism evidence="2 3">
    <name type="scientific">Nonlabens ulvanivorans</name>
    <name type="common">Persicivirga ulvanivorans</name>
    <dbReference type="NCBI Taxonomy" id="906888"/>
    <lineage>
        <taxon>Bacteria</taxon>
        <taxon>Pseudomonadati</taxon>
        <taxon>Bacteroidota</taxon>
        <taxon>Flavobacteriia</taxon>
        <taxon>Flavobacteriales</taxon>
        <taxon>Flavobacteriaceae</taxon>
        <taxon>Nonlabens</taxon>
    </lineage>
</organism>
<accession>A0ABX5ED11</accession>
<dbReference type="EMBL" id="PVNA01000001">
    <property type="protein sequence ID" value="PRX15635.1"/>
    <property type="molecule type" value="Genomic_DNA"/>
</dbReference>
<evidence type="ECO:0008006" key="4">
    <source>
        <dbReference type="Google" id="ProtNLM"/>
    </source>
</evidence>
<dbReference type="Pfam" id="PF18939">
    <property type="entry name" value="DUF5686"/>
    <property type="match status" value="1"/>
</dbReference>
<gene>
    <name evidence="2" type="ORF">LY02_00856</name>
</gene>
<sequence length="729" mass="84306">MFSMRYWPFISFLFLSIVVQAQKDVTPALEIIKTCIENKDVNNPLETLNTFQYDSYENLKIAGNPEAITGSGYKKTELRRTLLKTGVFLSEKTSDIVNDQSQGFKELITAAFMPGFETPVYPIYNINFQSRNLYQDTYVVFDQHYINPISNNGLNSYNYETIGDTLIENRKINIIGFAPIETSISTLSGTLYIDQETKAIAKAHYNIYKDLRVETKHDFVYDSLHHLWYCSYSELFIKKTNNIKEIELFGGRFEVGTRKQKDIDSETDELYLIMKRYQKNFKTNRKVNFGQKGVSIEIPETSIDKPLNYWDTYRNEEPFTTQELANFMQLDSIVMAEKVTRKLEVIEKFKVGYYPVGFFDIDLKYLIKFNEYEAFRIGVGGTTNDKFSEKWRVSGYGAFGTKDKVFKHNITLGYRISEENNTWISAYKTDDINEFAGARFLTDARVYSLFEPRLINIPTFYLYKEYGVSLQQRLFPSVISEFSLSRKRISQTTNYVFAPDGNPFINYVLAEATIAARWSPKSEFMKTPKGYQETTKGYPILSGQVTKGIQGLLDSDFNYLKFSGKASYTINRINGSKTAFLLEGHYASGDVPLSHLFHAYPNAPTKDEVLQRFSVAGRNSFETMYFNEFFSDRIATLQMRHNFAPFHITSWLNPELVITSRYAIGDFNDIGDHLNIDFKRLNKGYTESGFELNKLIYGFGISATYRYGAYHLPQFSDNLALKFTFYLEI</sequence>
<reference evidence="2 3" key="1">
    <citation type="submission" date="2018-03" db="EMBL/GenBank/DDBJ databases">
        <title>Genomic Encyclopedia of Archaeal and Bacterial Type Strains, Phase II (KMG-II): from individual species to whole genera.</title>
        <authorList>
            <person name="Goeker M."/>
        </authorList>
    </citation>
    <scope>NUCLEOTIDE SEQUENCE [LARGE SCALE GENOMIC DNA]</scope>
    <source>
        <strain evidence="2 3">DSM 22727</strain>
    </source>
</reference>
<keyword evidence="3" id="KW-1185">Reference proteome</keyword>
<protein>
    <recommendedName>
        <fullName evidence="4">Outer membrane protein</fullName>
    </recommendedName>
</protein>
<feature type="signal peptide" evidence="1">
    <location>
        <begin position="1"/>
        <end position="21"/>
    </location>
</feature>
<dbReference type="InterPro" id="IPR043741">
    <property type="entry name" value="DUF5686"/>
</dbReference>
<dbReference type="Proteomes" id="UP000239997">
    <property type="component" value="Unassembled WGS sequence"/>
</dbReference>
<keyword evidence="1" id="KW-0732">Signal</keyword>
<evidence type="ECO:0000313" key="2">
    <source>
        <dbReference type="EMBL" id="PRX15635.1"/>
    </source>
</evidence>